<keyword evidence="2" id="KW-1185">Reference proteome</keyword>
<sequence>MVGKRRRLWENLPLYVVLGYRARERKVLRVGGLIQRPIQAPHRQLLMASAGSEIAAISPRVLSGELMSTASGLTEDH</sequence>
<gene>
    <name evidence="1" type="ORF">PoB_000534100</name>
</gene>
<reference evidence="1 2" key="1">
    <citation type="journal article" date="2021" name="Elife">
        <title>Chloroplast acquisition without the gene transfer in kleptoplastic sea slugs, Plakobranchus ocellatus.</title>
        <authorList>
            <person name="Maeda T."/>
            <person name="Takahashi S."/>
            <person name="Yoshida T."/>
            <person name="Shimamura S."/>
            <person name="Takaki Y."/>
            <person name="Nagai Y."/>
            <person name="Toyoda A."/>
            <person name="Suzuki Y."/>
            <person name="Arimoto A."/>
            <person name="Ishii H."/>
            <person name="Satoh N."/>
            <person name="Nishiyama T."/>
            <person name="Hasebe M."/>
            <person name="Maruyama T."/>
            <person name="Minagawa J."/>
            <person name="Obokata J."/>
            <person name="Shigenobu S."/>
        </authorList>
    </citation>
    <scope>NUCLEOTIDE SEQUENCE [LARGE SCALE GENOMIC DNA]</scope>
</reference>
<evidence type="ECO:0000313" key="1">
    <source>
        <dbReference type="EMBL" id="GFN78835.1"/>
    </source>
</evidence>
<evidence type="ECO:0000313" key="2">
    <source>
        <dbReference type="Proteomes" id="UP000735302"/>
    </source>
</evidence>
<proteinExistence type="predicted"/>
<comment type="caution">
    <text evidence="1">The sequence shown here is derived from an EMBL/GenBank/DDBJ whole genome shotgun (WGS) entry which is preliminary data.</text>
</comment>
<accession>A0AAV3Y8U4</accession>
<protein>
    <submittedName>
        <fullName evidence="1">Uncharacterized protein</fullName>
    </submittedName>
</protein>
<name>A0AAV3Y8U4_9GAST</name>
<dbReference type="Proteomes" id="UP000735302">
    <property type="component" value="Unassembled WGS sequence"/>
</dbReference>
<organism evidence="1 2">
    <name type="scientific">Plakobranchus ocellatus</name>
    <dbReference type="NCBI Taxonomy" id="259542"/>
    <lineage>
        <taxon>Eukaryota</taxon>
        <taxon>Metazoa</taxon>
        <taxon>Spiralia</taxon>
        <taxon>Lophotrochozoa</taxon>
        <taxon>Mollusca</taxon>
        <taxon>Gastropoda</taxon>
        <taxon>Heterobranchia</taxon>
        <taxon>Euthyneura</taxon>
        <taxon>Panpulmonata</taxon>
        <taxon>Sacoglossa</taxon>
        <taxon>Placobranchoidea</taxon>
        <taxon>Plakobranchidae</taxon>
        <taxon>Plakobranchus</taxon>
    </lineage>
</organism>
<dbReference type="AlphaFoldDB" id="A0AAV3Y8U4"/>
<dbReference type="EMBL" id="BLXT01000616">
    <property type="protein sequence ID" value="GFN78835.1"/>
    <property type="molecule type" value="Genomic_DNA"/>
</dbReference>